<protein>
    <recommendedName>
        <fullName evidence="1">DUF2169 domain-containing protein</fullName>
    </recommendedName>
</protein>
<accession>A0A0F5V6U4</accession>
<dbReference type="STRING" id="265726.KY46_21695"/>
<feature type="domain" description="DUF2169" evidence="1">
    <location>
        <begin position="23"/>
        <end position="304"/>
    </location>
</feature>
<sequence>MQLWDVESNLPYAMKGQFVRDHHGQTVWVVCLKTGWQQYEGQWHPVQTQPEIYSTPVFAGEPGFSAMVADQDFAVSKANTDVLVKGHARSLGKKPVTRVQCRLLVEEHIDKTLTVVGERQWITQAGQVDVTVPAPFIERPVTYAHAIGGDDPRNRIGCGVANKTMDLLTQPVPSVFYLKQDWQPDTAKVQPAGFGPLAVFDAARARLAGTFDEKWSEERRPLYPVDFSTAFYQSAPSDQQTKGLLAGGERIIVSGFSHEETLYFTLPRRTFVADAAFGSQQRQQTMALHTLSVDADALMVTATWSAAFPCQGQEADLVNTVISEQKAVV</sequence>
<dbReference type="Proteomes" id="UP000033633">
    <property type="component" value="Unassembled WGS sequence"/>
</dbReference>
<name>A0A0F5V6U4_9GAMM</name>
<organism evidence="2 3">
    <name type="scientific">Photobacterium halotolerans</name>
    <dbReference type="NCBI Taxonomy" id="265726"/>
    <lineage>
        <taxon>Bacteria</taxon>
        <taxon>Pseudomonadati</taxon>
        <taxon>Pseudomonadota</taxon>
        <taxon>Gammaproteobacteria</taxon>
        <taxon>Vibrionales</taxon>
        <taxon>Vibrionaceae</taxon>
        <taxon>Photobacterium</taxon>
    </lineage>
</organism>
<dbReference type="PATRIC" id="fig|265726.11.peg.3676"/>
<comment type="caution">
    <text evidence="2">The sequence shown here is derived from an EMBL/GenBank/DDBJ whole genome shotgun (WGS) entry which is preliminary data.</text>
</comment>
<keyword evidence="3" id="KW-1185">Reference proteome</keyword>
<dbReference type="Pfam" id="PF09937">
    <property type="entry name" value="DUF2169"/>
    <property type="match status" value="1"/>
</dbReference>
<dbReference type="InterPro" id="IPR018683">
    <property type="entry name" value="DUF2169"/>
</dbReference>
<gene>
    <name evidence="2" type="ORF">KY46_21695</name>
</gene>
<dbReference type="AlphaFoldDB" id="A0A0F5V6U4"/>
<evidence type="ECO:0000313" key="3">
    <source>
        <dbReference type="Proteomes" id="UP000033633"/>
    </source>
</evidence>
<evidence type="ECO:0000313" key="2">
    <source>
        <dbReference type="EMBL" id="KKC97848.1"/>
    </source>
</evidence>
<reference evidence="2 3" key="1">
    <citation type="submission" date="2014-12" db="EMBL/GenBank/DDBJ databases">
        <title>Mercury Reductase activity and rhizosphere competence traits in the genome of root associated Photobacterium halotolerans MELD1.</title>
        <authorList>
            <person name="Mathew D.C."/>
            <person name="Huang C.-C."/>
        </authorList>
    </citation>
    <scope>NUCLEOTIDE SEQUENCE [LARGE SCALE GENOMIC DNA]</scope>
    <source>
        <strain evidence="2 3">MELD1</strain>
    </source>
</reference>
<evidence type="ECO:0000259" key="1">
    <source>
        <dbReference type="Pfam" id="PF09937"/>
    </source>
</evidence>
<dbReference type="OrthoDB" id="237820at2"/>
<proteinExistence type="predicted"/>
<dbReference type="EMBL" id="JWYV01000042">
    <property type="protein sequence ID" value="KKC97848.1"/>
    <property type="molecule type" value="Genomic_DNA"/>
</dbReference>
<dbReference type="RefSeq" id="WP_046222625.1">
    <property type="nucleotide sequence ID" value="NZ_JWYV01000042.1"/>
</dbReference>